<accession>V4RAS4</accession>
<gene>
    <name evidence="4" type="ORF">N177_3349</name>
</gene>
<dbReference type="Proteomes" id="UP000017819">
    <property type="component" value="Unassembled WGS sequence"/>
</dbReference>
<dbReference type="CDD" id="cd04765">
    <property type="entry name" value="HTH_MlrA-like_sg2"/>
    <property type="match status" value="1"/>
</dbReference>
<keyword evidence="1" id="KW-0238">DNA-binding</keyword>
<dbReference type="GO" id="GO:0003700">
    <property type="term" value="F:DNA-binding transcription factor activity"/>
    <property type="evidence" value="ECO:0007669"/>
    <property type="project" value="InterPro"/>
</dbReference>
<dbReference type="PANTHER" id="PTHR30204:SF15">
    <property type="entry name" value="BLL5018 PROTEIN"/>
    <property type="match status" value="1"/>
</dbReference>
<dbReference type="eggNOG" id="COG0789">
    <property type="taxonomic scope" value="Bacteria"/>
</dbReference>
<protein>
    <submittedName>
        <fullName evidence="4">Transcriptional regulator, MerR family</fullName>
    </submittedName>
</protein>
<evidence type="ECO:0000256" key="1">
    <source>
        <dbReference type="ARBA" id="ARBA00023125"/>
    </source>
</evidence>
<dbReference type="GO" id="GO:0003677">
    <property type="term" value="F:DNA binding"/>
    <property type="evidence" value="ECO:0007669"/>
    <property type="project" value="UniProtKB-KW"/>
</dbReference>
<dbReference type="InterPro" id="IPR047057">
    <property type="entry name" value="MerR_fam"/>
</dbReference>
<dbReference type="AlphaFoldDB" id="V4RAS4"/>
<dbReference type="PATRIC" id="fig|631454.5.peg.3309"/>
<dbReference type="Pfam" id="PF13411">
    <property type="entry name" value="MerR_1"/>
    <property type="match status" value="1"/>
</dbReference>
<evidence type="ECO:0000313" key="5">
    <source>
        <dbReference type="Proteomes" id="UP000017819"/>
    </source>
</evidence>
<sequence>MSEKAPEAFRTISEVAEELDLPQHVLRFWETRFSQIRPMKRGGGRRYYRPEDLDLLKGIKQILYGEGYTIKGAQRILKERGVRHVAAIGRGEDPDAVHEVQPPPTLRVGPTDPLSEYAPKKLRQHVEPPLAETVEPEQDPEDPAEFAGEEHEADLDVEEPAPEDADPAWETDEDELPEPPVAATARAPLDAEAVRALRAVLRELQDCRRILQDLRREADL</sequence>
<dbReference type="InterPro" id="IPR009061">
    <property type="entry name" value="DNA-bd_dom_put_sf"/>
</dbReference>
<organism evidence="4 5">
    <name type="scientific">Lutibaculum baratangense AMV1</name>
    <dbReference type="NCBI Taxonomy" id="631454"/>
    <lineage>
        <taxon>Bacteria</taxon>
        <taxon>Pseudomonadati</taxon>
        <taxon>Pseudomonadota</taxon>
        <taxon>Alphaproteobacteria</taxon>
        <taxon>Hyphomicrobiales</taxon>
        <taxon>Tepidamorphaceae</taxon>
        <taxon>Lutibaculum</taxon>
    </lineage>
</organism>
<keyword evidence="5" id="KW-1185">Reference proteome</keyword>
<dbReference type="RefSeq" id="WP_023433467.1">
    <property type="nucleotide sequence ID" value="NZ_AWXZ01000039.1"/>
</dbReference>
<dbReference type="STRING" id="631454.N177_3349"/>
<feature type="compositionally biased region" description="Acidic residues" evidence="2">
    <location>
        <begin position="151"/>
        <end position="177"/>
    </location>
</feature>
<proteinExistence type="predicted"/>
<dbReference type="SUPFAM" id="SSF46955">
    <property type="entry name" value="Putative DNA-binding domain"/>
    <property type="match status" value="1"/>
</dbReference>
<dbReference type="SMART" id="SM00422">
    <property type="entry name" value="HTH_MERR"/>
    <property type="match status" value="1"/>
</dbReference>
<dbReference type="InterPro" id="IPR000551">
    <property type="entry name" value="MerR-type_HTH_dom"/>
</dbReference>
<dbReference type="PROSITE" id="PS50937">
    <property type="entry name" value="HTH_MERR_2"/>
    <property type="match status" value="1"/>
</dbReference>
<evidence type="ECO:0000259" key="3">
    <source>
        <dbReference type="PROSITE" id="PS50937"/>
    </source>
</evidence>
<comment type="caution">
    <text evidence="4">The sequence shown here is derived from an EMBL/GenBank/DDBJ whole genome shotgun (WGS) entry which is preliminary data.</text>
</comment>
<evidence type="ECO:0000256" key="2">
    <source>
        <dbReference type="SAM" id="MobiDB-lite"/>
    </source>
</evidence>
<dbReference type="Gene3D" id="1.10.1660.10">
    <property type="match status" value="1"/>
</dbReference>
<evidence type="ECO:0000313" key="4">
    <source>
        <dbReference type="EMBL" id="ESR23281.1"/>
    </source>
</evidence>
<name>V4RAS4_9HYPH</name>
<dbReference type="EMBL" id="AWXZ01000039">
    <property type="protein sequence ID" value="ESR23281.1"/>
    <property type="molecule type" value="Genomic_DNA"/>
</dbReference>
<feature type="compositionally biased region" description="Acidic residues" evidence="2">
    <location>
        <begin position="134"/>
        <end position="144"/>
    </location>
</feature>
<feature type="region of interest" description="Disordered" evidence="2">
    <location>
        <begin position="93"/>
        <end position="116"/>
    </location>
</feature>
<feature type="domain" description="HTH merR-type" evidence="3">
    <location>
        <begin position="11"/>
        <end position="79"/>
    </location>
</feature>
<dbReference type="OrthoDB" id="9810140at2"/>
<reference evidence="4 5" key="1">
    <citation type="journal article" date="2014" name="Genome Announc.">
        <title>Draft Genome Sequence of Lutibaculum baratangense Strain AMV1T, Isolated from a Mud Volcano in Andamans, India.</title>
        <authorList>
            <person name="Singh A."/>
            <person name="Sreenivas A."/>
            <person name="Sathyanarayana Reddy G."/>
            <person name="Pinnaka A.K."/>
            <person name="Shivaji S."/>
        </authorList>
    </citation>
    <scope>NUCLEOTIDE SEQUENCE [LARGE SCALE GENOMIC DNA]</scope>
    <source>
        <strain evidence="4 5">AMV1</strain>
    </source>
</reference>
<feature type="region of interest" description="Disordered" evidence="2">
    <location>
        <begin position="128"/>
        <end position="189"/>
    </location>
</feature>
<dbReference type="PANTHER" id="PTHR30204">
    <property type="entry name" value="REDOX-CYCLING DRUG-SENSING TRANSCRIPTIONAL ACTIVATOR SOXR"/>
    <property type="match status" value="1"/>
</dbReference>